<dbReference type="Gene3D" id="2.60.40.420">
    <property type="entry name" value="Cupredoxins - blue copper proteins"/>
    <property type="match status" value="1"/>
</dbReference>
<evidence type="ECO:0008006" key="4">
    <source>
        <dbReference type="Google" id="ProtNLM"/>
    </source>
</evidence>
<reference evidence="3" key="1">
    <citation type="journal article" date="2013" name="Science">
        <title>The Amborella genome and the evolution of flowering plants.</title>
        <authorList>
            <consortium name="Amborella Genome Project"/>
        </authorList>
    </citation>
    <scope>NUCLEOTIDE SEQUENCE [LARGE SCALE GENOMIC DNA]</scope>
</reference>
<dbReference type="EMBL" id="KI393888">
    <property type="protein sequence ID" value="ERN06539.1"/>
    <property type="molecule type" value="Genomic_DNA"/>
</dbReference>
<name>W1PFP9_AMBTC</name>
<dbReference type="HOGENOM" id="CLU_2577064_0_0_1"/>
<dbReference type="Gramene" id="ERN06539">
    <property type="protein sequence ID" value="ERN06539"/>
    <property type="gene ID" value="AMTR_s00058p00113130"/>
</dbReference>
<sequence length="81" mass="9059">MEGIKKRFLLLLLVVALMAASSFSSLVSATLHKVGGNSFWNPGVNYTEWASHDRFIVGDYLCEFLSPRFLMNQVSLSSLFV</sequence>
<keyword evidence="1" id="KW-0732">Signal</keyword>
<feature type="chain" id="PRO_5004807386" description="Phytocyanin domain-containing protein" evidence="1">
    <location>
        <begin position="25"/>
        <end position="81"/>
    </location>
</feature>
<evidence type="ECO:0000313" key="3">
    <source>
        <dbReference type="Proteomes" id="UP000017836"/>
    </source>
</evidence>
<dbReference type="InterPro" id="IPR008972">
    <property type="entry name" value="Cupredoxin"/>
</dbReference>
<organism evidence="2 3">
    <name type="scientific">Amborella trichopoda</name>
    <dbReference type="NCBI Taxonomy" id="13333"/>
    <lineage>
        <taxon>Eukaryota</taxon>
        <taxon>Viridiplantae</taxon>
        <taxon>Streptophyta</taxon>
        <taxon>Embryophyta</taxon>
        <taxon>Tracheophyta</taxon>
        <taxon>Spermatophyta</taxon>
        <taxon>Magnoliopsida</taxon>
        <taxon>Amborellales</taxon>
        <taxon>Amborellaceae</taxon>
        <taxon>Amborella</taxon>
    </lineage>
</organism>
<accession>W1PFP9</accession>
<evidence type="ECO:0000256" key="1">
    <source>
        <dbReference type="SAM" id="SignalP"/>
    </source>
</evidence>
<proteinExistence type="predicted"/>
<dbReference type="Proteomes" id="UP000017836">
    <property type="component" value="Unassembled WGS sequence"/>
</dbReference>
<gene>
    <name evidence="2" type="ORF">AMTR_s00058p00113130</name>
</gene>
<protein>
    <recommendedName>
        <fullName evidence="4">Phytocyanin domain-containing protein</fullName>
    </recommendedName>
</protein>
<dbReference type="SUPFAM" id="SSF49503">
    <property type="entry name" value="Cupredoxins"/>
    <property type="match status" value="1"/>
</dbReference>
<evidence type="ECO:0000313" key="2">
    <source>
        <dbReference type="EMBL" id="ERN06539.1"/>
    </source>
</evidence>
<dbReference type="AlphaFoldDB" id="W1PFP9"/>
<keyword evidence="3" id="KW-1185">Reference proteome</keyword>
<feature type="signal peptide" evidence="1">
    <location>
        <begin position="1"/>
        <end position="24"/>
    </location>
</feature>